<name>A0A803NHM5_CANSA</name>
<feature type="region of interest" description="Disordered" evidence="1">
    <location>
        <begin position="22"/>
        <end position="73"/>
    </location>
</feature>
<accession>A0A803NHM5</accession>
<dbReference type="EMBL" id="UZAU01000040">
    <property type="status" value="NOT_ANNOTATED_CDS"/>
    <property type="molecule type" value="Genomic_DNA"/>
</dbReference>
<keyword evidence="3" id="KW-1185">Reference proteome</keyword>
<organism evidence="2 3">
    <name type="scientific">Cannabis sativa</name>
    <name type="common">Hemp</name>
    <name type="synonym">Marijuana</name>
    <dbReference type="NCBI Taxonomy" id="3483"/>
    <lineage>
        <taxon>Eukaryota</taxon>
        <taxon>Viridiplantae</taxon>
        <taxon>Streptophyta</taxon>
        <taxon>Embryophyta</taxon>
        <taxon>Tracheophyta</taxon>
        <taxon>Spermatophyta</taxon>
        <taxon>Magnoliopsida</taxon>
        <taxon>eudicotyledons</taxon>
        <taxon>Gunneridae</taxon>
        <taxon>Pentapetalae</taxon>
        <taxon>rosids</taxon>
        <taxon>fabids</taxon>
        <taxon>Rosales</taxon>
        <taxon>Cannabaceae</taxon>
        <taxon>Cannabis</taxon>
    </lineage>
</organism>
<dbReference type="Gramene" id="evm.model.01.1568">
    <property type="protein sequence ID" value="cds.evm.model.01.1568"/>
    <property type="gene ID" value="evm.TU.01.1568"/>
</dbReference>
<reference evidence="2" key="2">
    <citation type="submission" date="2021-03" db="UniProtKB">
        <authorList>
            <consortium name="EnsemblPlants"/>
        </authorList>
    </citation>
    <scope>IDENTIFICATION</scope>
</reference>
<dbReference type="EnsemblPlants" id="evm.model.01.1568">
    <property type="protein sequence ID" value="cds.evm.model.01.1568"/>
    <property type="gene ID" value="evm.TU.01.1568"/>
</dbReference>
<protein>
    <submittedName>
        <fullName evidence="2">Uncharacterized protein</fullName>
    </submittedName>
</protein>
<dbReference type="Proteomes" id="UP000596661">
    <property type="component" value="Chromosome 1"/>
</dbReference>
<proteinExistence type="predicted"/>
<evidence type="ECO:0000313" key="2">
    <source>
        <dbReference type="EnsemblPlants" id="cds.evm.model.01.1568"/>
    </source>
</evidence>
<reference evidence="2" key="1">
    <citation type="submission" date="2018-11" db="EMBL/GenBank/DDBJ databases">
        <authorList>
            <person name="Grassa J C."/>
        </authorList>
    </citation>
    <scope>NUCLEOTIDE SEQUENCE [LARGE SCALE GENOMIC DNA]</scope>
</reference>
<dbReference type="AlphaFoldDB" id="A0A803NHM5"/>
<evidence type="ECO:0000313" key="3">
    <source>
        <dbReference type="Proteomes" id="UP000596661"/>
    </source>
</evidence>
<sequence length="165" mass="17481">MIIVGGGNVAVQLARYSSQSRMLERASKSSDGGLTHRAKAPASGEEPTRQAPHRRKSQPQPGHPGRSASAVARPHALPKVRGFNLFLSLPSGRAATGLVRLLNLLDLGVPSWSSSFGAAKSVGVGRVASQLEVRSVGRTRSFLRYKPSSYGTCGIETISFSLKES</sequence>
<evidence type="ECO:0000256" key="1">
    <source>
        <dbReference type="SAM" id="MobiDB-lite"/>
    </source>
</evidence>